<sequence>MRRQQGLGIASLGRDLGLGKPRQSSETLMATLSNESLVDPLDQALAEREKLIELCMYAFDRTRSAGVTERLTEGMSTVGVTALRPDGERFDPTRHEAGGTAATGDRSLDGVIAETEVLGFSDRGRMLRAPVVVVYRSHTASSGAEPTSSGESSAS</sequence>
<dbReference type="AlphaFoldDB" id="A0A1I2ASJ7"/>
<feature type="compositionally biased region" description="Basic and acidic residues" evidence="1">
    <location>
        <begin position="85"/>
        <end position="97"/>
    </location>
</feature>
<proteinExistence type="predicted"/>
<dbReference type="Gene3D" id="2.30.22.10">
    <property type="entry name" value="Head domain of nucleotide exchange factor GrpE"/>
    <property type="match status" value="1"/>
</dbReference>
<reference evidence="3" key="1">
    <citation type="submission" date="2016-10" db="EMBL/GenBank/DDBJ databases">
        <authorList>
            <person name="Varghese N."/>
            <person name="Submissions S."/>
        </authorList>
    </citation>
    <scope>NUCLEOTIDE SEQUENCE [LARGE SCALE GENOMIC DNA]</scope>
    <source>
        <strain evidence="3">DSM 45004</strain>
    </source>
</reference>
<dbReference type="SUPFAM" id="SSF51064">
    <property type="entry name" value="Head domain of nucleotide exchange factor GrpE"/>
    <property type="match status" value="1"/>
</dbReference>
<protein>
    <submittedName>
        <fullName evidence="2">GrpE protein</fullName>
    </submittedName>
</protein>
<evidence type="ECO:0000313" key="2">
    <source>
        <dbReference type="EMBL" id="SFE46872.1"/>
    </source>
</evidence>
<accession>A0A1I2ASJ7</accession>
<gene>
    <name evidence="2" type="ORF">SAMN04487819_11491</name>
</gene>
<dbReference type="Proteomes" id="UP000198716">
    <property type="component" value="Unassembled WGS sequence"/>
</dbReference>
<dbReference type="GO" id="GO:0006457">
    <property type="term" value="P:protein folding"/>
    <property type="evidence" value="ECO:0007669"/>
    <property type="project" value="InterPro"/>
</dbReference>
<feature type="region of interest" description="Disordered" evidence="1">
    <location>
        <begin position="83"/>
        <end position="105"/>
    </location>
</feature>
<evidence type="ECO:0000256" key="1">
    <source>
        <dbReference type="SAM" id="MobiDB-lite"/>
    </source>
</evidence>
<name>A0A1I2ASJ7_9ACTN</name>
<organism evidence="2 3">
    <name type="scientific">Actinopolyspora alba</name>
    <dbReference type="NCBI Taxonomy" id="673379"/>
    <lineage>
        <taxon>Bacteria</taxon>
        <taxon>Bacillati</taxon>
        <taxon>Actinomycetota</taxon>
        <taxon>Actinomycetes</taxon>
        <taxon>Actinopolysporales</taxon>
        <taxon>Actinopolysporaceae</taxon>
        <taxon>Actinopolyspora</taxon>
        <taxon>Actinopolyspora alba group</taxon>
    </lineage>
</organism>
<dbReference type="EMBL" id="FOMZ01000014">
    <property type="protein sequence ID" value="SFE46872.1"/>
    <property type="molecule type" value="Genomic_DNA"/>
</dbReference>
<evidence type="ECO:0000313" key="3">
    <source>
        <dbReference type="Proteomes" id="UP000198716"/>
    </source>
</evidence>
<dbReference type="InterPro" id="IPR009012">
    <property type="entry name" value="GrpE_head"/>
</dbReference>
<keyword evidence="3" id="KW-1185">Reference proteome</keyword>